<name>A0A149Q1N6_9BURK</name>
<dbReference type="Pfam" id="PF08241">
    <property type="entry name" value="Methyltransf_11"/>
    <property type="match status" value="1"/>
</dbReference>
<dbReference type="InterPro" id="IPR013216">
    <property type="entry name" value="Methyltransf_11"/>
</dbReference>
<keyword evidence="1" id="KW-0489">Methyltransferase</keyword>
<keyword evidence="2" id="KW-0808">Transferase</keyword>
<evidence type="ECO:0000256" key="1">
    <source>
        <dbReference type="ARBA" id="ARBA00022603"/>
    </source>
</evidence>
<keyword evidence="3" id="KW-0949">S-adenosyl-L-methionine</keyword>
<dbReference type="GO" id="GO:0032259">
    <property type="term" value="P:methylation"/>
    <property type="evidence" value="ECO:0007669"/>
    <property type="project" value="UniProtKB-KW"/>
</dbReference>
<dbReference type="EMBL" id="LRBG01000001">
    <property type="protein sequence ID" value="KXU91225.1"/>
    <property type="molecule type" value="Genomic_DNA"/>
</dbReference>
<evidence type="ECO:0000256" key="3">
    <source>
        <dbReference type="ARBA" id="ARBA00022691"/>
    </source>
</evidence>
<evidence type="ECO:0000313" key="5">
    <source>
        <dbReference type="EMBL" id="KXU91225.1"/>
    </source>
</evidence>
<dbReference type="RefSeq" id="WP_062123450.1">
    <property type="nucleotide sequence ID" value="NZ_LRBG01000001.1"/>
</dbReference>
<keyword evidence="6" id="KW-1185">Reference proteome</keyword>
<dbReference type="AlphaFoldDB" id="A0A149Q1N6"/>
<sequence>MEMAVGGYFDAMGPIQAALVKKFGLGEDGYLIDVGCGSGRLAKPLSKIHTGRYFGFDLVPELVAHAKKISARPDWKFGVIDHIAIPEEDRAADVVCFFSVLTHLLHEQSYWYLEEAQRILKPGGRIVFSFLELDQPPHWPIFEATLKDAKNGGDQPLNVL</sequence>
<dbReference type="Gene3D" id="3.40.50.150">
    <property type="entry name" value="Vaccinia Virus protein VP39"/>
    <property type="match status" value="1"/>
</dbReference>
<comment type="caution">
    <text evidence="5">The sequence shown here is derived from an EMBL/GenBank/DDBJ whole genome shotgun (WGS) entry which is preliminary data.</text>
</comment>
<organism evidence="5 6">
    <name type="scientific">Paraburkholderia monticola</name>
    <dbReference type="NCBI Taxonomy" id="1399968"/>
    <lineage>
        <taxon>Bacteria</taxon>
        <taxon>Pseudomonadati</taxon>
        <taxon>Pseudomonadota</taxon>
        <taxon>Betaproteobacteria</taxon>
        <taxon>Burkholderiales</taxon>
        <taxon>Burkholderiaceae</taxon>
        <taxon>Paraburkholderia</taxon>
    </lineage>
</organism>
<protein>
    <recommendedName>
        <fullName evidence="4">Methyltransferase type 11 domain-containing protein</fullName>
    </recommendedName>
</protein>
<dbReference type="Proteomes" id="UP000075613">
    <property type="component" value="Unassembled WGS sequence"/>
</dbReference>
<dbReference type="STRING" id="1399968.CI15_01200"/>
<reference evidence="5 6" key="1">
    <citation type="journal article" date="2015" name="Int. J. Syst. Evol. Microbiol.">
        <title>Burkholderia monticola sp. nov., isolated from mountain soil.</title>
        <authorList>
            <person name="Baek I."/>
            <person name="Seo B."/>
            <person name="Lee I."/>
            <person name="Yi H."/>
            <person name="Chun J."/>
        </authorList>
    </citation>
    <scope>NUCLEOTIDE SEQUENCE [LARGE SCALE GENOMIC DNA]</scope>
    <source>
        <strain evidence="5 6">JC2948</strain>
    </source>
</reference>
<dbReference type="CDD" id="cd02440">
    <property type="entry name" value="AdoMet_MTases"/>
    <property type="match status" value="1"/>
</dbReference>
<dbReference type="InterPro" id="IPR029063">
    <property type="entry name" value="SAM-dependent_MTases_sf"/>
</dbReference>
<dbReference type="SUPFAM" id="SSF53335">
    <property type="entry name" value="S-adenosyl-L-methionine-dependent methyltransferases"/>
    <property type="match status" value="1"/>
</dbReference>
<dbReference type="PANTHER" id="PTHR43464">
    <property type="entry name" value="METHYLTRANSFERASE"/>
    <property type="match status" value="1"/>
</dbReference>
<evidence type="ECO:0000259" key="4">
    <source>
        <dbReference type="Pfam" id="PF08241"/>
    </source>
</evidence>
<accession>A0A149Q1N6</accession>
<evidence type="ECO:0000256" key="2">
    <source>
        <dbReference type="ARBA" id="ARBA00022679"/>
    </source>
</evidence>
<feature type="domain" description="Methyltransferase type 11" evidence="4">
    <location>
        <begin position="32"/>
        <end position="128"/>
    </location>
</feature>
<dbReference type="OrthoDB" id="9772751at2"/>
<evidence type="ECO:0000313" key="6">
    <source>
        <dbReference type="Proteomes" id="UP000075613"/>
    </source>
</evidence>
<proteinExistence type="predicted"/>
<dbReference type="PANTHER" id="PTHR43464:SF19">
    <property type="entry name" value="UBIQUINONE BIOSYNTHESIS O-METHYLTRANSFERASE, MITOCHONDRIAL"/>
    <property type="match status" value="1"/>
</dbReference>
<gene>
    <name evidence="5" type="ORF">CI15_01200</name>
</gene>
<dbReference type="GO" id="GO:0008757">
    <property type="term" value="F:S-adenosylmethionine-dependent methyltransferase activity"/>
    <property type="evidence" value="ECO:0007669"/>
    <property type="project" value="InterPro"/>
</dbReference>